<protein>
    <recommendedName>
        <fullName evidence="17">Meiotically up-regulated gene 190 protein</fullName>
    </recommendedName>
</protein>
<dbReference type="InterPro" id="IPR037767">
    <property type="entry name" value="C2A_Mug190-like"/>
</dbReference>
<keyword evidence="7 12" id="KW-1133">Transmembrane helix</keyword>
<keyword evidence="9" id="KW-0446">Lipid-binding</keyword>
<evidence type="ECO:0000256" key="3">
    <source>
        <dbReference type="ARBA" id="ARBA00022553"/>
    </source>
</evidence>
<feature type="compositionally biased region" description="Basic and acidic residues" evidence="11">
    <location>
        <begin position="192"/>
        <end position="201"/>
    </location>
</feature>
<keyword evidence="6" id="KW-0256">Endoplasmic reticulum</keyword>
<dbReference type="PROSITE" id="PS50004">
    <property type="entry name" value="C2"/>
    <property type="match status" value="2"/>
</dbReference>
<proteinExistence type="predicted"/>
<evidence type="ECO:0000256" key="7">
    <source>
        <dbReference type="ARBA" id="ARBA00022989"/>
    </source>
</evidence>
<keyword evidence="5" id="KW-0677">Repeat</keyword>
<feature type="domain" description="C2" evidence="13">
    <location>
        <begin position="620"/>
        <end position="751"/>
    </location>
</feature>
<dbReference type="InterPro" id="IPR000008">
    <property type="entry name" value="C2_dom"/>
</dbReference>
<keyword evidence="4 12" id="KW-0812">Transmembrane</keyword>
<feature type="compositionally biased region" description="Basic and acidic residues" evidence="11">
    <location>
        <begin position="221"/>
        <end position="241"/>
    </location>
</feature>
<dbReference type="Gene3D" id="2.60.40.150">
    <property type="entry name" value="C2 domain"/>
    <property type="match status" value="2"/>
</dbReference>
<organism evidence="15 16">
    <name type="scientific">Cladonia borealis</name>
    <dbReference type="NCBI Taxonomy" id="184061"/>
    <lineage>
        <taxon>Eukaryota</taxon>
        <taxon>Fungi</taxon>
        <taxon>Dikarya</taxon>
        <taxon>Ascomycota</taxon>
        <taxon>Pezizomycotina</taxon>
        <taxon>Lecanoromycetes</taxon>
        <taxon>OSLEUM clade</taxon>
        <taxon>Lecanoromycetidae</taxon>
        <taxon>Lecanorales</taxon>
        <taxon>Lecanorineae</taxon>
        <taxon>Cladoniaceae</taxon>
        <taxon>Cladonia</taxon>
    </lineage>
</organism>
<dbReference type="InterPro" id="IPR035892">
    <property type="entry name" value="C2_domain_sf"/>
</dbReference>
<feature type="compositionally biased region" description="Acidic residues" evidence="11">
    <location>
        <begin position="473"/>
        <end position="493"/>
    </location>
</feature>
<feature type="transmembrane region" description="Helical" evidence="12">
    <location>
        <begin position="260"/>
        <end position="281"/>
    </location>
</feature>
<dbReference type="GO" id="GO:0005789">
    <property type="term" value="C:endoplasmic reticulum membrane"/>
    <property type="evidence" value="ECO:0007669"/>
    <property type="project" value="UniProtKB-SubCell"/>
</dbReference>
<feature type="region of interest" description="Disordered" evidence="11">
    <location>
        <begin position="1"/>
        <end position="177"/>
    </location>
</feature>
<evidence type="ECO:0000259" key="14">
    <source>
        <dbReference type="PROSITE" id="PS51847"/>
    </source>
</evidence>
<feature type="compositionally biased region" description="Basic and acidic residues" evidence="11">
    <location>
        <begin position="73"/>
        <end position="88"/>
    </location>
</feature>
<evidence type="ECO:0000256" key="4">
    <source>
        <dbReference type="ARBA" id="ARBA00022692"/>
    </source>
</evidence>
<keyword evidence="16" id="KW-1185">Reference proteome</keyword>
<evidence type="ECO:0000259" key="13">
    <source>
        <dbReference type="PROSITE" id="PS50004"/>
    </source>
</evidence>
<feature type="compositionally biased region" description="Basic and acidic residues" evidence="11">
    <location>
        <begin position="427"/>
        <end position="446"/>
    </location>
</feature>
<comment type="subcellular location">
    <subcellularLocation>
        <location evidence="1">Endoplasmic reticulum membrane</location>
    </subcellularLocation>
</comment>
<keyword evidence="10 12" id="KW-0472">Membrane</keyword>
<evidence type="ECO:0000256" key="12">
    <source>
        <dbReference type="SAM" id="Phobius"/>
    </source>
</evidence>
<dbReference type="Proteomes" id="UP001166286">
    <property type="component" value="Unassembled WGS sequence"/>
</dbReference>
<dbReference type="GO" id="GO:0061817">
    <property type="term" value="P:endoplasmic reticulum-plasma membrane tethering"/>
    <property type="evidence" value="ECO:0007669"/>
    <property type="project" value="InterPro"/>
</dbReference>
<dbReference type="PANTHER" id="PTHR47348:SF2">
    <property type="entry name" value="MEIOTICALLY UP-REGULATED 190 PROTEIN"/>
    <property type="match status" value="1"/>
</dbReference>
<name>A0AA39UE54_9LECA</name>
<dbReference type="InterPro" id="IPR057349">
    <property type="entry name" value="C2_Mug190_3rd"/>
</dbReference>
<feature type="region of interest" description="Disordered" evidence="11">
    <location>
        <begin position="192"/>
        <end position="248"/>
    </location>
</feature>
<evidence type="ECO:0000256" key="1">
    <source>
        <dbReference type="ARBA" id="ARBA00004586"/>
    </source>
</evidence>
<feature type="transmembrane region" description="Helical" evidence="12">
    <location>
        <begin position="301"/>
        <end position="321"/>
    </location>
</feature>
<feature type="domain" description="C2" evidence="13">
    <location>
        <begin position="835"/>
        <end position="971"/>
    </location>
</feature>
<feature type="compositionally biased region" description="Basic and acidic residues" evidence="11">
    <location>
        <begin position="459"/>
        <end position="472"/>
    </location>
</feature>
<dbReference type="Pfam" id="PF25669">
    <property type="entry name" value="SMP_MUG190-like"/>
    <property type="match status" value="2"/>
</dbReference>
<dbReference type="CDD" id="cd04041">
    <property type="entry name" value="C2A_fungal"/>
    <property type="match status" value="1"/>
</dbReference>
<feature type="compositionally biased region" description="Basic and acidic residues" evidence="11">
    <location>
        <begin position="31"/>
        <end position="41"/>
    </location>
</feature>
<dbReference type="PANTHER" id="PTHR47348">
    <property type="entry name" value="MEIOTICALLY UP-REGULATED GENE 190 PROTEIN"/>
    <property type="match status" value="1"/>
</dbReference>
<dbReference type="SUPFAM" id="SSF49562">
    <property type="entry name" value="C2 domain (Calcium/lipid-binding domain, CaLB)"/>
    <property type="match status" value="2"/>
</dbReference>
<evidence type="ECO:0008006" key="17">
    <source>
        <dbReference type="Google" id="ProtNLM"/>
    </source>
</evidence>
<evidence type="ECO:0000256" key="11">
    <source>
        <dbReference type="SAM" id="MobiDB-lite"/>
    </source>
</evidence>
<feature type="domain" description="SMP-LTD" evidence="14">
    <location>
        <begin position="353"/>
        <end position="622"/>
    </location>
</feature>
<evidence type="ECO:0000256" key="6">
    <source>
        <dbReference type="ARBA" id="ARBA00022824"/>
    </source>
</evidence>
<feature type="compositionally biased region" description="Polar residues" evidence="11">
    <location>
        <begin position="119"/>
        <end position="128"/>
    </location>
</feature>
<feature type="compositionally biased region" description="Basic and acidic residues" evidence="11">
    <location>
        <begin position="1"/>
        <end position="12"/>
    </location>
</feature>
<dbReference type="EMBL" id="JAFEKC020000002">
    <property type="protein sequence ID" value="KAK0516221.1"/>
    <property type="molecule type" value="Genomic_DNA"/>
</dbReference>
<dbReference type="CDD" id="cd04052">
    <property type="entry name" value="C2B_Tricalbin-like"/>
    <property type="match status" value="1"/>
</dbReference>
<dbReference type="PROSITE" id="PS51847">
    <property type="entry name" value="SMP"/>
    <property type="match status" value="1"/>
</dbReference>
<feature type="compositionally biased region" description="Basic residues" evidence="11">
    <location>
        <begin position="161"/>
        <end position="171"/>
    </location>
</feature>
<keyword evidence="3" id="KW-0597">Phosphoprotein</keyword>
<feature type="region of interest" description="Disordered" evidence="11">
    <location>
        <begin position="1177"/>
        <end position="1215"/>
    </location>
</feature>
<evidence type="ECO:0000256" key="10">
    <source>
        <dbReference type="ARBA" id="ARBA00023136"/>
    </source>
</evidence>
<keyword evidence="2" id="KW-0813">Transport</keyword>
<reference evidence="15" key="1">
    <citation type="submission" date="2023-03" db="EMBL/GenBank/DDBJ databases">
        <title>Complete genome of Cladonia borealis.</title>
        <authorList>
            <person name="Park H."/>
        </authorList>
    </citation>
    <scope>NUCLEOTIDE SEQUENCE</scope>
    <source>
        <strain evidence="15">ANT050790</strain>
    </source>
</reference>
<keyword evidence="8" id="KW-0445">Lipid transport</keyword>
<evidence type="ECO:0000313" key="15">
    <source>
        <dbReference type="EMBL" id="KAK0516221.1"/>
    </source>
</evidence>
<evidence type="ECO:0000256" key="9">
    <source>
        <dbReference type="ARBA" id="ARBA00023121"/>
    </source>
</evidence>
<feature type="compositionally biased region" description="Low complexity" evidence="11">
    <location>
        <begin position="1187"/>
        <end position="1197"/>
    </location>
</feature>
<evidence type="ECO:0000256" key="5">
    <source>
        <dbReference type="ARBA" id="ARBA00022737"/>
    </source>
</evidence>
<dbReference type="GO" id="GO:0006869">
    <property type="term" value="P:lipid transport"/>
    <property type="evidence" value="ECO:0007669"/>
    <property type="project" value="UniProtKB-KW"/>
</dbReference>
<dbReference type="Pfam" id="PF00168">
    <property type="entry name" value="C2"/>
    <property type="match status" value="2"/>
</dbReference>
<feature type="region of interest" description="Disordered" evidence="11">
    <location>
        <begin position="427"/>
        <end position="493"/>
    </location>
</feature>
<evidence type="ECO:0000256" key="2">
    <source>
        <dbReference type="ARBA" id="ARBA00022448"/>
    </source>
</evidence>
<evidence type="ECO:0000256" key="8">
    <source>
        <dbReference type="ARBA" id="ARBA00023055"/>
    </source>
</evidence>
<feature type="compositionally biased region" description="Basic and acidic residues" evidence="11">
    <location>
        <begin position="50"/>
        <end position="63"/>
    </location>
</feature>
<accession>A0AA39UE54</accession>
<dbReference type="InterPro" id="IPR037765">
    <property type="entry name" value="C2B_Tricalbin"/>
</dbReference>
<dbReference type="InterPro" id="IPR031468">
    <property type="entry name" value="SMP_LBD"/>
</dbReference>
<gene>
    <name evidence="15" type="ORF">JMJ35_000824</name>
</gene>
<sequence>MASHDNFDENASKRNYTAPYNQPHKVPNIQEYRERRGERQDISNATVPEKVAKEAPEGEEKEGILGAAKRHLHLDGSVKDSRVDEERPYGSQNRNIEYPAGQDIKTSNDHQGQDGEGPQQGSNLSEEQGGQDGADQAKGKGGSSVLENTSEAIDNTLDPKQKRKNMKHLKRDHAAREVTDPVTHLRIMIHDSTNKELKEVPENEPQAGALPRRATGGSAKSKTESKLEGESKEQQADHTAMEKLFPPPSFDAAKEELAGIYGRALILSTGTVATVVLLSFLGSHFLNDTHKEPRTWGKVPISLLMLIAFGSLVAGVIIRALQIWMENKIRRVWEDEVWSSAREQERKTADSPIAESTQWLNSVVSSIWPLINPDLFTSLADTLEDVMQASLPKLVRMVSVEDLGQGSEALRILGIRWLPTGAATKNVSEDGKIKSGKGNRESDRKVPGQGEVDDDEKSDAEGEHRADEQGDESKEDDGKEEGEEQNIAEGMEAEEGDFVNVEVGFSYRASKSGKSLKTKAKNAHLFLAFYLPGAVRFPVWVELRGIVGTMRMRLQLCPDPPFFSLCTLTLLGQPKVELSCVPLTKRGLNIMDFPIISSFVQSSVDAALAEYVAPKSLTLDLKDMLVGDDFKKDTTTRGILMVTIKRGIDFKEGDPGFGPLKEGSSDGYVAVGWAKFGKPVWSTRVITKDMQPVWEETAFIQIGPQEMNAEERLRVQLWDSDRTSADDDLGRIEVDLKELMHNPKSKCNMWHRTDGFQALEGNEKMPGTLDWSVGYYPKLRIQAEQLEKQKVEPEVKKFQDLKDKVSQEAQKMLREAQDRDESIETDQQKAQLLKAKEDEMISSTPPLDNYPTGIFSIQIHQITGLEFEKINKTQAEGDEGDETEAGSGDLPSSYCTIIVNHLTVYRTRTKPKSSTPFFNAGTERLIRDWRTSEAMVSVRDSRVHENDALMGIVYLPLGKLMRERSQVMDSYPLVGGIGYGRVRISMVFRSLELQMPKELLGWDYGTIEITSPITSKDIASDLGSMRLKIHSAINRGKMYTSQTDTAGESRWTGKHDRPVRIAIRKRYSSCLVVEFRKNQIIDKTPAFAVLWLKDIPDEEDRTFTLPVWRGDSNKLKRAQSNCTSEDLGEKAGTINVPLKFYRGLGAYHHKLASKSPNLQSVLEVLSTANDSHELRTAMAGDDDDISSSDSDSSSSSSDDNDADEGGSGPKHATTGLVKKLNPAGAAGGEQVVDSIKDYKKNERQLHRRHRGLMQWKVARTGQFLKTKVEHGKERVVERFSHHERGPGVETEV</sequence>
<dbReference type="Pfam" id="PF25331">
    <property type="entry name" value="C2_Mug190_3rd"/>
    <property type="match status" value="1"/>
</dbReference>
<dbReference type="GO" id="GO:0008289">
    <property type="term" value="F:lipid binding"/>
    <property type="evidence" value="ECO:0007669"/>
    <property type="project" value="UniProtKB-KW"/>
</dbReference>
<comment type="caution">
    <text evidence="15">The sequence shown here is derived from an EMBL/GenBank/DDBJ whole genome shotgun (WGS) entry which is preliminary data.</text>
</comment>
<evidence type="ECO:0000313" key="16">
    <source>
        <dbReference type="Proteomes" id="UP001166286"/>
    </source>
</evidence>
<dbReference type="SMART" id="SM00239">
    <property type="entry name" value="C2"/>
    <property type="match status" value="2"/>
</dbReference>
<dbReference type="CDD" id="cd21676">
    <property type="entry name" value="SMP_Mug190"/>
    <property type="match status" value="1"/>
</dbReference>